<sequence>MAAQTAPTLYIRASNSVTYAYRTINPTNSTSLPLLMHIHFRANMDFWDPLLLNALAASRPVIIFDQCGVGRSSGAVPPTYQGWADSLLAFADALELRSFDLLGFSMGGRCVQLVALTRPDRRAADAYWARVHQRDVPGEERNLTLLDRDGGAKQQIAASIAWKGASGPGLSWDRLHELKDMPVLVLLGEDDALIPTPWGQHLAERIPGAEVKVYPGTGHGFIWQNAEEVARDVDSFVARATNAATKL</sequence>
<dbReference type="GO" id="GO:0047372">
    <property type="term" value="F:monoacylglycerol lipase activity"/>
    <property type="evidence" value="ECO:0007669"/>
    <property type="project" value="TreeGrafter"/>
</dbReference>
<dbReference type="InterPro" id="IPR029058">
    <property type="entry name" value="AB_hydrolase_fold"/>
</dbReference>
<dbReference type="GO" id="GO:0046464">
    <property type="term" value="P:acylglycerol catabolic process"/>
    <property type="evidence" value="ECO:0007669"/>
    <property type="project" value="TreeGrafter"/>
</dbReference>
<gene>
    <name evidence="2" type="ORF">DFH08DRAFT_676591</name>
</gene>
<accession>A0AAD7F554</accession>
<dbReference type="AlphaFoldDB" id="A0AAD7F554"/>
<dbReference type="EMBL" id="JARIHO010000001">
    <property type="protein sequence ID" value="KAJ7369009.1"/>
    <property type="molecule type" value="Genomic_DNA"/>
</dbReference>
<proteinExistence type="predicted"/>
<dbReference type="InterPro" id="IPR000073">
    <property type="entry name" value="AB_hydrolase_1"/>
</dbReference>
<keyword evidence="3" id="KW-1185">Reference proteome</keyword>
<comment type="caution">
    <text evidence="2">The sequence shown here is derived from an EMBL/GenBank/DDBJ whole genome shotgun (WGS) entry which is preliminary data.</text>
</comment>
<feature type="domain" description="AB hydrolase-1" evidence="1">
    <location>
        <begin position="44"/>
        <end position="231"/>
    </location>
</feature>
<dbReference type="PANTHER" id="PTHR43798:SF5">
    <property type="entry name" value="MONOACYLGLYCEROL LIPASE ABHD6"/>
    <property type="match status" value="1"/>
</dbReference>
<dbReference type="Proteomes" id="UP001218218">
    <property type="component" value="Unassembled WGS sequence"/>
</dbReference>
<organism evidence="2 3">
    <name type="scientific">Mycena albidolilacea</name>
    <dbReference type="NCBI Taxonomy" id="1033008"/>
    <lineage>
        <taxon>Eukaryota</taxon>
        <taxon>Fungi</taxon>
        <taxon>Dikarya</taxon>
        <taxon>Basidiomycota</taxon>
        <taxon>Agaricomycotina</taxon>
        <taxon>Agaricomycetes</taxon>
        <taxon>Agaricomycetidae</taxon>
        <taxon>Agaricales</taxon>
        <taxon>Marasmiineae</taxon>
        <taxon>Mycenaceae</taxon>
        <taxon>Mycena</taxon>
    </lineage>
</organism>
<dbReference type="GO" id="GO:0016020">
    <property type="term" value="C:membrane"/>
    <property type="evidence" value="ECO:0007669"/>
    <property type="project" value="TreeGrafter"/>
</dbReference>
<dbReference type="SUPFAM" id="SSF53474">
    <property type="entry name" value="alpha/beta-Hydrolases"/>
    <property type="match status" value="1"/>
</dbReference>
<dbReference type="Pfam" id="PF12697">
    <property type="entry name" value="Abhydrolase_6"/>
    <property type="match status" value="1"/>
</dbReference>
<dbReference type="InterPro" id="IPR050266">
    <property type="entry name" value="AB_hydrolase_sf"/>
</dbReference>
<evidence type="ECO:0000313" key="2">
    <source>
        <dbReference type="EMBL" id="KAJ7369009.1"/>
    </source>
</evidence>
<dbReference type="PANTHER" id="PTHR43798">
    <property type="entry name" value="MONOACYLGLYCEROL LIPASE"/>
    <property type="match status" value="1"/>
</dbReference>
<name>A0AAD7F554_9AGAR</name>
<evidence type="ECO:0000259" key="1">
    <source>
        <dbReference type="Pfam" id="PF12697"/>
    </source>
</evidence>
<protein>
    <submittedName>
        <fullName evidence="2">Alpha/Beta hydrolase protein</fullName>
    </submittedName>
</protein>
<evidence type="ECO:0000313" key="3">
    <source>
        <dbReference type="Proteomes" id="UP001218218"/>
    </source>
</evidence>
<reference evidence="2" key="1">
    <citation type="submission" date="2023-03" db="EMBL/GenBank/DDBJ databases">
        <title>Massive genome expansion in bonnet fungi (Mycena s.s.) driven by repeated elements and novel gene families across ecological guilds.</title>
        <authorList>
            <consortium name="Lawrence Berkeley National Laboratory"/>
            <person name="Harder C.B."/>
            <person name="Miyauchi S."/>
            <person name="Viragh M."/>
            <person name="Kuo A."/>
            <person name="Thoen E."/>
            <person name="Andreopoulos B."/>
            <person name="Lu D."/>
            <person name="Skrede I."/>
            <person name="Drula E."/>
            <person name="Henrissat B."/>
            <person name="Morin E."/>
            <person name="Kohler A."/>
            <person name="Barry K."/>
            <person name="LaButti K."/>
            <person name="Morin E."/>
            <person name="Salamov A."/>
            <person name="Lipzen A."/>
            <person name="Mereny Z."/>
            <person name="Hegedus B."/>
            <person name="Baldrian P."/>
            <person name="Stursova M."/>
            <person name="Weitz H."/>
            <person name="Taylor A."/>
            <person name="Grigoriev I.V."/>
            <person name="Nagy L.G."/>
            <person name="Martin F."/>
            <person name="Kauserud H."/>
        </authorList>
    </citation>
    <scope>NUCLEOTIDE SEQUENCE</scope>
    <source>
        <strain evidence="2">CBHHK002</strain>
    </source>
</reference>
<keyword evidence="2" id="KW-0378">Hydrolase</keyword>
<dbReference type="Gene3D" id="3.40.50.1820">
    <property type="entry name" value="alpha/beta hydrolase"/>
    <property type="match status" value="2"/>
</dbReference>